<dbReference type="InterPro" id="IPR001304">
    <property type="entry name" value="C-type_lectin-like"/>
</dbReference>
<evidence type="ECO:0000313" key="7">
    <source>
        <dbReference type="Proteomes" id="UP000752171"/>
    </source>
</evidence>
<dbReference type="InterPro" id="IPR016187">
    <property type="entry name" value="CTDL_fold"/>
</dbReference>
<accession>A0A8T2KKW3</accession>
<evidence type="ECO:0000256" key="3">
    <source>
        <dbReference type="SAM" id="Coils"/>
    </source>
</evidence>
<keyword evidence="3" id="KW-0175">Coiled coil</keyword>
<organism evidence="6 7">
    <name type="scientific">Astyanax mexicanus</name>
    <name type="common">Blind cave fish</name>
    <name type="synonym">Astyanax fasciatus mexicanus</name>
    <dbReference type="NCBI Taxonomy" id="7994"/>
    <lineage>
        <taxon>Eukaryota</taxon>
        <taxon>Metazoa</taxon>
        <taxon>Chordata</taxon>
        <taxon>Craniata</taxon>
        <taxon>Vertebrata</taxon>
        <taxon>Euteleostomi</taxon>
        <taxon>Actinopterygii</taxon>
        <taxon>Neopterygii</taxon>
        <taxon>Teleostei</taxon>
        <taxon>Ostariophysi</taxon>
        <taxon>Characiformes</taxon>
        <taxon>Characoidei</taxon>
        <taxon>Acestrorhamphidae</taxon>
        <taxon>Acestrorhamphinae</taxon>
        <taxon>Astyanax</taxon>
    </lineage>
</organism>
<dbReference type="Pfam" id="PF00059">
    <property type="entry name" value="Lectin_C"/>
    <property type="match status" value="1"/>
</dbReference>
<protein>
    <submittedName>
        <fullName evidence="6">CD209 antigen-like protein C</fullName>
    </submittedName>
</protein>
<dbReference type="EMBL" id="JAICCE010000025">
    <property type="protein sequence ID" value="KAG9259798.1"/>
    <property type="molecule type" value="Genomic_DNA"/>
</dbReference>
<dbReference type="PANTHER" id="PTHR22803">
    <property type="entry name" value="MANNOSE, PHOSPHOLIPASE, LECTIN RECEPTOR RELATED"/>
    <property type="match status" value="1"/>
</dbReference>
<evidence type="ECO:0000313" key="6">
    <source>
        <dbReference type="EMBL" id="KAG9259798.1"/>
    </source>
</evidence>
<evidence type="ECO:0000259" key="5">
    <source>
        <dbReference type="PROSITE" id="PS50041"/>
    </source>
</evidence>
<dbReference type="GO" id="GO:0030246">
    <property type="term" value="F:carbohydrate binding"/>
    <property type="evidence" value="ECO:0007669"/>
    <property type="project" value="UniProtKB-KW"/>
</dbReference>
<sequence>VSLSVYDDVIGSEDMNRGDTVEMLVDIYESADAVRGLDPNIEMEEANTMGILKTEKAGSRRYRLAAVGLGLLCVLLLTAITVLWIQFNHLAAERDQLQTSNTNLTAERDQLQTSYTNLTAERDQLQTSNTNLTAERDQLQTSYTNLTAERDKLQTSNTNLTAERDQLLTNKAAREVWIYFSSSLYYVSTEKKSWTESRNDCRERGSELLIINSREEQNFINVWRKDQWVWIGLSDAETEGVWKWVDGSELITGFWGARQPDDYGDEDCVLCGYESDPLKNWADYPCDQQLVWICEKSI</sequence>
<dbReference type="Gene3D" id="3.10.100.10">
    <property type="entry name" value="Mannose-Binding Protein A, subunit A"/>
    <property type="match status" value="1"/>
</dbReference>
<feature type="non-terminal residue" evidence="6">
    <location>
        <position position="298"/>
    </location>
</feature>
<keyword evidence="4" id="KW-0472">Membrane</keyword>
<dbReference type="InterPro" id="IPR018378">
    <property type="entry name" value="C-type_lectin_CS"/>
</dbReference>
<dbReference type="InterPro" id="IPR016186">
    <property type="entry name" value="C-type_lectin-like/link_sf"/>
</dbReference>
<name>A0A8T2KKW3_ASTMX</name>
<dbReference type="InterPro" id="IPR033989">
    <property type="entry name" value="CD209-like_CTLD"/>
</dbReference>
<feature type="transmembrane region" description="Helical" evidence="4">
    <location>
        <begin position="64"/>
        <end position="87"/>
    </location>
</feature>
<comment type="caution">
    <text evidence="6">The sequence shown here is derived from an EMBL/GenBank/DDBJ whole genome shotgun (WGS) entry which is preliminary data.</text>
</comment>
<dbReference type="InterPro" id="IPR050111">
    <property type="entry name" value="C-type_lectin/snaclec_domain"/>
</dbReference>
<dbReference type="AlphaFoldDB" id="A0A8T2KKW3"/>
<proteinExistence type="predicted"/>
<dbReference type="SMART" id="SM00034">
    <property type="entry name" value="CLECT"/>
    <property type="match status" value="1"/>
</dbReference>
<evidence type="ECO:0000256" key="1">
    <source>
        <dbReference type="ARBA" id="ARBA00022734"/>
    </source>
</evidence>
<feature type="coiled-coil region" evidence="3">
    <location>
        <begin position="94"/>
        <end position="170"/>
    </location>
</feature>
<gene>
    <name evidence="6" type="primary">CLEC4M</name>
    <name evidence="6" type="ORF">AMEX_G27371</name>
</gene>
<keyword evidence="1" id="KW-0430">Lectin</keyword>
<reference evidence="6 7" key="1">
    <citation type="submission" date="2021-07" db="EMBL/GenBank/DDBJ databases">
        <authorList>
            <person name="Imarazene B."/>
            <person name="Zahm M."/>
            <person name="Klopp C."/>
            <person name="Cabau C."/>
            <person name="Beille S."/>
            <person name="Jouanno E."/>
            <person name="Castinel A."/>
            <person name="Lluch J."/>
            <person name="Gil L."/>
            <person name="Kuchtly C."/>
            <person name="Lopez Roques C."/>
            <person name="Donnadieu C."/>
            <person name="Parrinello H."/>
            <person name="Journot L."/>
            <person name="Du K."/>
            <person name="Schartl M."/>
            <person name="Retaux S."/>
            <person name="Guiguen Y."/>
        </authorList>
    </citation>
    <scope>NUCLEOTIDE SEQUENCE [LARGE SCALE GENOMIC DNA]</scope>
    <source>
        <strain evidence="6">Pach_M1</strain>
        <tissue evidence="6">Testis</tissue>
    </source>
</reference>
<dbReference type="CDD" id="cd03590">
    <property type="entry name" value="CLECT_DC-SIGN_like"/>
    <property type="match status" value="1"/>
</dbReference>
<keyword evidence="2" id="KW-1015">Disulfide bond</keyword>
<keyword evidence="4" id="KW-1133">Transmembrane helix</keyword>
<dbReference type="Proteomes" id="UP000752171">
    <property type="component" value="Unassembled WGS sequence"/>
</dbReference>
<dbReference type="Gene3D" id="1.20.5.400">
    <property type="match status" value="2"/>
</dbReference>
<dbReference type="SUPFAM" id="SSF56436">
    <property type="entry name" value="C-type lectin-like"/>
    <property type="match status" value="1"/>
</dbReference>
<feature type="domain" description="C-type lectin" evidence="5">
    <location>
        <begin position="180"/>
        <end position="295"/>
    </location>
</feature>
<dbReference type="PROSITE" id="PS00615">
    <property type="entry name" value="C_TYPE_LECTIN_1"/>
    <property type="match status" value="1"/>
</dbReference>
<keyword evidence="4" id="KW-0812">Transmembrane</keyword>
<evidence type="ECO:0000256" key="2">
    <source>
        <dbReference type="ARBA" id="ARBA00023157"/>
    </source>
</evidence>
<dbReference type="PROSITE" id="PS50041">
    <property type="entry name" value="C_TYPE_LECTIN_2"/>
    <property type="match status" value="1"/>
</dbReference>
<evidence type="ECO:0000256" key="4">
    <source>
        <dbReference type="SAM" id="Phobius"/>
    </source>
</evidence>